<keyword evidence="4 14" id="KW-1134">Transmembrane beta strand</keyword>
<dbReference type="Gene3D" id="2.40.170.20">
    <property type="entry name" value="TonB-dependent receptor, beta-barrel domain"/>
    <property type="match status" value="1"/>
</dbReference>
<dbReference type="RefSeq" id="WP_168085884.1">
    <property type="nucleotide sequence ID" value="NZ_JAAVJI010000018.1"/>
</dbReference>
<dbReference type="Proteomes" id="UP000746535">
    <property type="component" value="Unassembled WGS sequence"/>
</dbReference>
<keyword evidence="6 14" id="KW-0812">Transmembrane</keyword>
<evidence type="ECO:0000256" key="8">
    <source>
        <dbReference type="ARBA" id="ARBA00023004"/>
    </source>
</evidence>
<dbReference type="PROSITE" id="PS01156">
    <property type="entry name" value="TONB_DEPENDENT_REC_2"/>
    <property type="match status" value="1"/>
</dbReference>
<evidence type="ECO:0000256" key="4">
    <source>
        <dbReference type="ARBA" id="ARBA00022452"/>
    </source>
</evidence>
<evidence type="ECO:0000256" key="16">
    <source>
        <dbReference type="RuleBase" id="RU003357"/>
    </source>
</evidence>
<feature type="domain" description="TonB-dependent receptor plug" evidence="20">
    <location>
        <begin position="62"/>
        <end position="161"/>
    </location>
</feature>
<feature type="signal peptide" evidence="18">
    <location>
        <begin position="1"/>
        <end position="20"/>
    </location>
</feature>
<evidence type="ECO:0000256" key="7">
    <source>
        <dbReference type="ARBA" id="ARBA00022729"/>
    </source>
</evidence>
<keyword evidence="5" id="KW-0410">Iron transport</keyword>
<dbReference type="InterPro" id="IPR037066">
    <property type="entry name" value="Plug_dom_sf"/>
</dbReference>
<evidence type="ECO:0000259" key="20">
    <source>
        <dbReference type="Pfam" id="PF07715"/>
    </source>
</evidence>
<dbReference type="SUPFAM" id="SSF56935">
    <property type="entry name" value="Porins"/>
    <property type="match status" value="1"/>
</dbReference>
<comment type="similarity">
    <text evidence="2 14 16">Belongs to the TonB-dependent receptor family.</text>
</comment>
<keyword evidence="8" id="KW-0408">Iron</keyword>
<dbReference type="CDD" id="cd01347">
    <property type="entry name" value="ligand_gated_channel"/>
    <property type="match status" value="1"/>
</dbReference>
<proteinExistence type="inferred from homology"/>
<dbReference type="InterPro" id="IPR010917">
    <property type="entry name" value="TonB_rcpt_CS"/>
</dbReference>
<evidence type="ECO:0000256" key="6">
    <source>
        <dbReference type="ARBA" id="ARBA00022692"/>
    </source>
</evidence>
<dbReference type="InterPro" id="IPR000531">
    <property type="entry name" value="Beta-barrel_TonB"/>
</dbReference>
<evidence type="ECO:0000256" key="10">
    <source>
        <dbReference type="ARBA" id="ARBA00023077"/>
    </source>
</evidence>
<dbReference type="EMBL" id="JAAVJI010000018">
    <property type="protein sequence ID" value="NJP03311.1"/>
    <property type="molecule type" value="Genomic_DNA"/>
</dbReference>
<reference evidence="21 22" key="1">
    <citation type="submission" date="2020-03" db="EMBL/GenBank/DDBJ databases">
        <authorList>
            <person name="Wang L."/>
            <person name="He N."/>
            <person name="Li Y."/>
            <person name="Fang Y."/>
            <person name="Zhang F."/>
        </authorList>
    </citation>
    <scope>NUCLEOTIDE SEQUENCE [LARGE SCALE GENOMIC DNA]</scope>
    <source>
        <strain evidence="22">hsmgli-8</strain>
    </source>
</reference>
<dbReference type="Gene3D" id="2.170.130.10">
    <property type="entry name" value="TonB-dependent receptor, plug domain"/>
    <property type="match status" value="1"/>
</dbReference>
<evidence type="ECO:0000313" key="22">
    <source>
        <dbReference type="Proteomes" id="UP000746535"/>
    </source>
</evidence>
<evidence type="ECO:0000256" key="17">
    <source>
        <dbReference type="SAM" id="MobiDB-lite"/>
    </source>
</evidence>
<keyword evidence="13 14" id="KW-0998">Cell outer membrane</keyword>
<comment type="caution">
    <text evidence="21">The sequence shown here is derived from an EMBL/GenBank/DDBJ whole genome shotgun (WGS) entry which is preliminary data.</text>
</comment>
<evidence type="ECO:0000256" key="15">
    <source>
        <dbReference type="PROSITE-ProRule" id="PRU10144"/>
    </source>
</evidence>
<name>A0ABX0YMK1_9PSED</name>
<dbReference type="PANTHER" id="PTHR32552">
    <property type="entry name" value="FERRICHROME IRON RECEPTOR-RELATED"/>
    <property type="match status" value="1"/>
</dbReference>
<evidence type="ECO:0000256" key="11">
    <source>
        <dbReference type="ARBA" id="ARBA00023136"/>
    </source>
</evidence>
<feature type="short sequence motif" description="TonB C-terminal box" evidence="15">
    <location>
        <begin position="684"/>
        <end position="701"/>
    </location>
</feature>
<dbReference type="Pfam" id="PF00593">
    <property type="entry name" value="TonB_dep_Rec_b-barrel"/>
    <property type="match status" value="1"/>
</dbReference>
<keyword evidence="12 21" id="KW-0675">Receptor</keyword>
<evidence type="ECO:0000256" key="14">
    <source>
        <dbReference type="PROSITE-ProRule" id="PRU01360"/>
    </source>
</evidence>
<protein>
    <submittedName>
        <fullName evidence="21">TonB-dependent siderophore receptor</fullName>
    </submittedName>
</protein>
<keyword evidence="22" id="KW-1185">Reference proteome</keyword>
<feature type="chain" id="PRO_5047268693" evidence="18">
    <location>
        <begin position="21"/>
        <end position="701"/>
    </location>
</feature>
<sequence>MRYAFASLCVLHTFSLSVWADSPAAVDLPSIDVQASSLEPEGDEAGYRATHTSSATRTDTDLHEVPQSVSVISAQVLKDSNVTRLQDALDYGGGIGRANNFGGQGLTTYTVRGFTTGEFYRNGFPVNRGYPNAPDANTLDHVDILRGPAATMYGRSDPGGTFNIVSKQPQAEQKTTVGGQVDNEGLYRGTLDTTGAVNATKTLTYRLNLMGEGGDTFRDSVDTERYDLAPVIQWQATDSTRVTFEGDYLRNNHPLDRGNTHYPGQSVTAGRHTYVWEKGADNLLHNDNNMTQLRFEHLLNDNWTLSGGVQWIDGRLKGNAVEANGIQVDGRTLDRNFNWRQLDWKDQDIQVNLSGQFNTGRIEHTFLAGLEYETYDYTSIIRRSNPLSPYPIDLLNPVLGQPRPALTRTTTHDHEQLNSLAAFVQDQMRLTERLKLLVGARIERDDHDYDNKLPQSVDWNKTESAITPRYGLVYDLTPQVAVYGSYSKSFKPNTGAAREGSGFDAEKGASYELGVKWKALDDQLSVDAAIFHTVKDNVLTLDPVDPTYSVAAGRVRSRGLDLNVAGNLTAQWRILAGYSYADAQVVKDNSLATGTRLANIPRSSYNLLNVYEFHNGALSGLGLGLGVRHVAERAGQTANATYSMASYTVADVLSFYQVTPKLRVNLDLKNLFNEDYEEGAFNLYAYPGAPRTVQTGFTYTF</sequence>
<keyword evidence="10 16" id="KW-0798">TonB box</keyword>
<organism evidence="21 22">
    <name type="scientific">Pseudomonas quercus</name>
    <dbReference type="NCBI Taxonomy" id="2722792"/>
    <lineage>
        <taxon>Bacteria</taxon>
        <taxon>Pseudomonadati</taxon>
        <taxon>Pseudomonadota</taxon>
        <taxon>Gammaproteobacteria</taxon>
        <taxon>Pseudomonadales</taxon>
        <taxon>Pseudomonadaceae</taxon>
        <taxon>Pseudomonas</taxon>
    </lineage>
</organism>
<evidence type="ECO:0000256" key="9">
    <source>
        <dbReference type="ARBA" id="ARBA00023065"/>
    </source>
</evidence>
<comment type="subcellular location">
    <subcellularLocation>
        <location evidence="1 14">Cell outer membrane</location>
        <topology evidence="1 14">Multi-pass membrane protein</topology>
    </subcellularLocation>
</comment>
<evidence type="ECO:0000259" key="19">
    <source>
        <dbReference type="Pfam" id="PF00593"/>
    </source>
</evidence>
<dbReference type="PROSITE" id="PS52016">
    <property type="entry name" value="TONB_DEPENDENT_REC_3"/>
    <property type="match status" value="1"/>
</dbReference>
<evidence type="ECO:0000256" key="12">
    <source>
        <dbReference type="ARBA" id="ARBA00023170"/>
    </source>
</evidence>
<keyword evidence="7 18" id="KW-0732">Signal</keyword>
<keyword evidence="11 14" id="KW-0472">Membrane</keyword>
<dbReference type="InterPro" id="IPR039426">
    <property type="entry name" value="TonB-dep_rcpt-like"/>
</dbReference>
<dbReference type="PANTHER" id="PTHR32552:SF90">
    <property type="entry name" value="METAL-PSEUDOPALINE RECEPTOR CNTO"/>
    <property type="match status" value="1"/>
</dbReference>
<keyword evidence="3 14" id="KW-0813">Transport</keyword>
<evidence type="ECO:0000256" key="18">
    <source>
        <dbReference type="SAM" id="SignalP"/>
    </source>
</evidence>
<feature type="region of interest" description="Disordered" evidence="17">
    <location>
        <begin position="38"/>
        <end position="60"/>
    </location>
</feature>
<feature type="domain" description="TonB-dependent receptor-like beta-barrel" evidence="19">
    <location>
        <begin position="234"/>
        <end position="671"/>
    </location>
</feature>
<evidence type="ECO:0000256" key="13">
    <source>
        <dbReference type="ARBA" id="ARBA00023237"/>
    </source>
</evidence>
<evidence type="ECO:0000256" key="3">
    <source>
        <dbReference type="ARBA" id="ARBA00022448"/>
    </source>
</evidence>
<evidence type="ECO:0000256" key="5">
    <source>
        <dbReference type="ARBA" id="ARBA00022496"/>
    </source>
</evidence>
<accession>A0ABX0YMK1</accession>
<dbReference type="InterPro" id="IPR036942">
    <property type="entry name" value="Beta-barrel_TonB_sf"/>
</dbReference>
<evidence type="ECO:0000256" key="2">
    <source>
        <dbReference type="ARBA" id="ARBA00009810"/>
    </source>
</evidence>
<evidence type="ECO:0000256" key="1">
    <source>
        <dbReference type="ARBA" id="ARBA00004571"/>
    </source>
</evidence>
<dbReference type="NCBIfam" id="TIGR01783">
    <property type="entry name" value="TonB-siderophor"/>
    <property type="match status" value="1"/>
</dbReference>
<dbReference type="InterPro" id="IPR010105">
    <property type="entry name" value="TonB_sidphr_rcpt"/>
</dbReference>
<evidence type="ECO:0000313" key="21">
    <source>
        <dbReference type="EMBL" id="NJP03311.1"/>
    </source>
</evidence>
<keyword evidence="9" id="KW-0406">Ion transport</keyword>
<gene>
    <name evidence="21" type="ORF">HBH25_20965</name>
</gene>
<dbReference type="Pfam" id="PF07715">
    <property type="entry name" value="Plug"/>
    <property type="match status" value="1"/>
</dbReference>
<dbReference type="InterPro" id="IPR012910">
    <property type="entry name" value="Plug_dom"/>
</dbReference>